<dbReference type="AlphaFoldDB" id="A0A392VYU7"/>
<evidence type="ECO:0000313" key="1">
    <source>
        <dbReference type="EMBL" id="MCI91845.1"/>
    </source>
</evidence>
<feature type="non-terminal residue" evidence="1">
    <location>
        <position position="43"/>
    </location>
</feature>
<reference evidence="1 2" key="1">
    <citation type="journal article" date="2018" name="Front. Plant Sci.">
        <title>Red Clover (Trifolium pratense) and Zigzag Clover (T. medium) - A Picture of Genomic Similarities and Differences.</title>
        <authorList>
            <person name="Dluhosova J."/>
            <person name="Istvanek J."/>
            <person name="Nedelnik J."/>
            <person name="Repkova J."/>
        </authorList>
    </citation>
    <scope>NUCLEOTIDE SEQUENCE [LARGE SCALE GENOMIC DNA]</scope>
    <source>
        <strain evidence="2">cv. 10/8</strain>
        <tissue evidence="1">Leaf</tissue>
    </source>
</reference>
<protein>
    <submittedName>
        <fullName evidence="1">Uncharacterized protein</fullName>
    </submittedName>
</protein>
<proteinExistence type="predicted"/>
<dbReference type="EMBL" id="LXQA011283666">
    <property type="protein sequence ID" value="MCI91845.1"/>
    <property type="molecule type" value="Genomic_DNA"/>
</dbReference>
<name>A0A392VYU7_9FABA</name>
<organism evidence="1 2">
    <name type="scientific">Trifolium medium</name>
    <dbReference type="NCBI Taxonomy" id="97028"/>
    <lineage>
        <taxon>Eukaryota</taxon>
        <taxon>Viridiplantae</taxon>
        <taxon>Streptophyta</taxon>
        <taxon>Embryophyta</taxon>
        <taxon>Tracheophyta</taxon>
        <taxon>Spermatophyta</taxon>
        <taxon>Magnoliopsida</taxon>
        <taxon>eudicotyledons</taxon>
        <taxon>Gunneridae</taxon>
        <taxon>Pentapetalae</taxon>
        <taxon>rosids</taxon>
        <taxon>fabids</taxon>
        <taxon>Fabales</taxon>
        <taxon>Fabaceae</taxon>
        <taxon>Papilionoideae</taxon>
        <taxon>50 kb inversion clade</taxon>
        <taxon>NPAAA clade</taxon>
        <taxon>Hologalegina</taxon>
        <taxon>IRL clade</taxon>
        <taxon>Trifolieae</taxon>
        <taxon>Trifolium</taxon>
    </lineage>
</organism>
<evidence type="ECO:0000313" key="2">
    <source>
        <dbReference type="Proteomes" id="UP000265520"/>
    </source>
</evidence>
<keyword evidence="2" id="KW-1185">Reference proteome</keyword>
<accession>A0A392VYU7</accession>
<dbReference type="Proteomes" id="UP000265520">
    <property type="component" value="Unassembled WGS sequence"/>
</dbReference>
<sequence length="43" mass="4939">MEDVSSVGIRVARWINARKELFASTVKKLGTRATYARSQEWPE</sequence>
<comment type="caution">
    <text evidence="1">The sequence shown here is derived from an EMBL/GenBank/DDBJ whole genome shotgun (WGS) entry which is preliminary data.</text>
</comment>